<dbReference type="KEGG" id="rdp:RD2015_3285"/>
<evidence type="ECO:0000313" key="2">
    <source>
        <dbReference type="Proteomes" id="UP000060699"/>
    </source>
</evidence>
<name>A0A0U3LI30_9BURK</name>
<proteinExistence type="predicted"/>
<keyword evidence="2" id="KW-1185">Reference proteome</keyword>
<gene>
    <name evidence="1" type="ORF">RD2015_3285</name>
</gene>
<dbReference type="AlphaFoldDB" id="A0A0U3LI30"/>
<reference evidence="1 2" key="1">
    <citation type="submission" date="2015-12" db="EMBL/GenBank/DDBJ databases">
        <title>Complete genome of Roseateles depolymerans KCTC 42856.</title>
        <authorList>
            <person name="Kim K.M."/>
        </authorList>
    </citation>
    <scope>NUCLEOTIDE SEQUENCE [LARGE SCALE GENOMIC DNA]</scope>
    <source>
        <strain evidence="1 2">KCTC 42856</strain>
    </source>
</reference>
<evidence type="ECO:0000313" key="1">
    <source>
        <dbReference type="EMBL" id="ALV07743.1"/>
    </source>
</evidence>
<sequence length="310" mass="34285">MANFVKVASLPRQAAQATRSAGAGEHPLLANSPRLLAQRQLIDRTFGAYGARVVASRQVVQRVPFAGCETNNTADNDKLFLLYRDCDIDQLYRLHRQILQEDPATRDVANSTLHLREIIRLINLMQMQAIPGASAAQGNTMVSGNLVLDDTQLLGWAPIVGAGPTPDPNAFPLDKAIPEYRISQNDAEGKTLTYLFYLIRQNLARISHADELTINIKGTNGPCNGCKDRTDAFVERVEAALREVHVLGKPLAIRVRVEYMNAPRRKNRGSGGNRPPVRTLYGWTGDQQESLDDLEPVEAFTHTSVRVLQP</sequence>
<protein>
    <submittedName>
        <fullName evidence="1">Uncharacterized protein</fullName>
    </submittedName>
</protein>
<accession>A0A0U3LI30</accession>
<dbReference type="EMBL" id="CP013729">
    <property type="protein sequence ID" value="ALV07743.1"/>
    <property type="molecule type" value="Genomic_DNA"/>
</dbReference>
<dbReference type="Proteomes" id="UP000060699">
    <property type="component" value="Chromosome"/>
</dbReference>
<organism evidence="1 2">
    <name type="scientific">Roseateles depolymerans</name>
    <dbReference type="NCBI Taxonomy" id="76731"/>
    <lineage>
        <taxon>Bacteria</taxon>
        <taxon>Pseudomonadati</taxon>
        <taxon>Pseudomonadota</taxon>
        <taxon>Betaproteobacteria</taxon>
        <taxon>Burkholderiales</taxon>
        <taxon>Sphaerotilaceae</taxon>
        <taxon>Roseateles</taxon>
    </lineage>
</organism>
<dbReference type="RefSeq" id="WP_116001328.1">
    <property type="nucleotide sequence ID" value="NZ_CP013729.1"/>
</dbReference>